<keyword evidence="3" id="KW-1185">Reference proteome</keyword>
<keyword evidence="1" id="KW-0732">Signal</keyword>
<dbReference type="Proteomes" id="UP000591131">
    <property type="component" value="Unassembled WGS sequence"/>
</dbReference>
<reference evidence="2 3" key="1">
    <citation type="submission" date="2020-04" db="EMBL/GenBank/DDBJ databases">
        <title>Perkinsus chesapeaki whole genome sequence.</title>
        <authorList>
            <person name="Bogema D.R."/>
        </authorList>
    </citation>
    <scope>NUCLEOTIDE SEQUENCE [LARGE SCALE GENOMIC DNA]</scope>
    <source>
        <strain evidence="2">ATCC PRA-425</strain>
    </source>
</reference>
<comment type="caution">
    <text evidence="2">The sequence shown here is derived from an EMBL/GenBank/DDBJ whole genome shotgun (WGS) entry which is preliminary data.</text>
</comment>
<feature type="signal peptide" evidence="1">
    <location>
        <begin position="1"/>
        <end position="19"/>
    </location>
</feature>
<gene>
    <name evidence="2" type="ORF">FOL47_004789</name>
</gene>
<accession>A0A7J6M1M4</accession>
<dbReference type="AlphaFoldDB" id="A0A7J6M1M4"/>
<organism evidence="2 3">
    <name type="scientific">Perkinsus chesapeaki</name>
    <name type="common">Clam parasite</name>
    <name type="synonym">Perkinsus andrewsi</name>
    <dbReference type="NCBI Taxonomy" id="330153"/>
    <lineage>
        <taxon>Eukaryota</taxon>
        <taxon>Sar</taxon>
        <taxon>Alveolata</taxon>
        <taxon>Perkinsozoa</taxon>
        <taxon>Perkinsea</taxon>
        <taxon>Perkinsida</taxon>
        <taxon>Perkinsidae</taxon>
        <taxon>Perkinsus</taxon>
    </lineage>
</organism>
<name>A0A7J6M1M4_PERCH</name>
<evidence type="ECO:0000313" key="2">
    <source>
        <dbReference type="EMBL" id="KAF4665090.1"/>
    </source>
</evidence>
<protein>
    <submittedName>
        <fullName evidence="2">Uncharacterized protein</fullName>
    </submittedName>
</protein>
<sequence>MTLTRTVAGLVFSLYCSSASFEETLWCHIMSTTSPVLCAVAPPPGDATDAPIDRLLLHRPKDRSTTNCKVSHIGGYKYKAESSNCFYYTNQANKDNEFVFDHERNLIVDSITYPTERIKALEDNCEHWKKFTKAEAKQDRVTSSNKPKITVLNPKDESGVLWVQDNGYWGRLDRSSTTEMGYKTLESSGNVIFAPVYTEAREPRTIGIVKTNAVRNTTGASHEYAFLRRETNRAKVDEV</sequence>
<evidence type="ECO:0000256" key="1">
    <source>
        <dbReference type="SAM" id="SignalP"/>
    </source>
</evidence>
<feature type="non-terminal residue" evidence="2">
    <location>
        <position position="239"/>
    </location>
</feature>
<feature type="chain" id="PRO_5029720130" evidence="1">
    <location>
        <begin position="20"/>
        <end position="239"/>
    </location>
</feature>
<evidence type="ECO:0000313" key="3">
    <source>
        <dbReference type="Proteomes" id="UP000591131"/>
    </source>
</evidence>
<dbReference type="EMBL" id="JAAPAO010000271">
    <property type="protein sequence ID" value="KAF4665090.1"/>
    <property type="molecule type" value="Genomic_DNA"/>
</dbReference>
<proteinExistence type="predicted"/>